<dbReference type="RefSeq" id="WP_261290976.1">
    <property type="nucleotide sequence ID" value="NZ_CDNI01000003.1"/>
</dbReference>
<evidence type="ECO:0000259" key="1">
    <source>
        <dbReference type="Pfam" id="PF03483"/>
    </source>
</evidence>
<dbReference type="InterPro" id="IPR020825">
    <property type="entry name" value="Phe-tRNA_synthase-like_B3/B4"/>
</dbReference>
<dbReference type="Pfam" id="PF03483">
    <property type="entry name" value="B3_4"/>
    <property type="match status" value="1"/>
</dbReference>
<accession>A0A0C7R4F8</accession>
<dbReference type="SUPFAM" id="SSF56037">
    <property type="entry name" value="PheT/TilS domain"/>
    <property type="match status" value="1"/>
</dbReference>
<dbReference type="GO" id="GO:0004826">
    <property type="term" value="F:phenylalanine-tRNA ligase activity"/>
    <property type="evidence" value="ECO:0007669"/>
    <property type="project" value="InterPro"/>
</dbReference>
<reference evidence="2 3" key="1">
    <citation type="submission" date="2015-01" db="EMBL/GenBank/DDBJ databases">
        <authorList>
            <person name="Aslett A.Martin."/>
            <person name="De Silva Nishadi"/>
        </authorList>
    </citation>
    <scope>NUCLEOTIDE SEQUENCE [LARGE SCALE GENOMIC DNA]</scope>
    <source>
        <strain evidence="2 3">R28058</strain>
    </source>
</reference>
<dbReference type="GO" id="GO:0003723">
    <property type="term" value="F:RNA binding"/>
    <property type="evidence" value="ECO:0007669"/>
    <property type="project" value="InterPro"/>
</dbReference>
<feature type="domain" description="B3/B4 tRNA-binding" evidence="1">
    <location>
        <begin position="33"/>
        <end position="97"/>
    </location>
</feature>
<dbReference type="EMBL" id="CEKZ01000003">
    <property type="protein sequence ID" value="CEQ03705.1"/>
    <property type="molecule type" value="Genomic_DNA"/>
</dbReference>
<evidence type="ECO:0000313" key="2">
    <source>
        <dbReference type="EMBL" id="CEQ03705.1"/>
    </source>
</evidence>
<dbReference type="Proteomes" id="UP000049127">
    <property type="component" value="Unassembled WGS sequence"/>
</dbReference>
<evidence type="ECO:0000313" key="3">
    <source>
        <dbReference type="Proteomes" id="UP000049127"/>
    </source>
</evidence>
<proteinExistence type="predicted"/>
<sequence>MKNLKEINKCCNELNKKITLEDIASLPRIKDVREIYKKLGKAPSKYRVSSEALIRRILQKKGIYKINNIVEINNLISLKSGFSVGSYNIKSIKRPTVLKNVKCIKV</sequence>
<protein>
    <submittedName>
        <fullName evidence="2">tRNA-binding protein</fullName>
    </submittedName>
</protein>
<name>A0A0C7R4F8_PARSO</name>
<dbReference type="PANTHER" id="PTHR39209">
    <property type="match status" value="1"/>
</dbReference>
<dbReference type="PANTHER" id="PTHR39209:SF2">
    <property type="entry name" value="CYTOPLASMIC PROTEIN"/>
    <property type="match status" value="1"/>
</dbReference>
<gene>
    <name evidence="2" type="ORF">R28058_14381</name>
</gene>
<organism evidence="2 3">
    <name type="scientific">Paraclostridium sordellii</name>
    <name type="common">Clostridium sordellii</name>
    <dbReference type="NCBI Taxonomy" id="1505"/>
    <lineage>
        <taxon>Bacteria</taxon>
        <taxon>Bacillati</taxon>
        <taxon>Bacillota</taxon>
        <taxon>Clostridia</taxon>
        <taxon>Peptostreptococcales</taxon>
        <taxon>Peptostreptococcaceae</taxon>
        <taxon>Paraclostridium</taxon>
    </lineage>
</organism>
<dbReference type="InterPro" id="IPR005146">
    <property type="entry name" value="B3/B4_tRNA-bd"/>
</dbReference>
<dbReference type="Gene3D" id="3.50.40.10">
    <property type="entry name" value="Phenylalanyl-trna Synthetase, Chain B, domain 3"/>
    <property type="match status" value="1"/>
</dbReference>
<dbReference type="AlphaFoldDB" id="A0A0C7R4F8"/>